<name>A0A0U1LWG0_TALIS</name>
<dbReference type="Gene3D" id="2.120.10.70">
    <property type="entry name" value="Fucose-specific lectin"/>
    <property type="match status" value="1"/>
</dbReference>
<dbReference type="Proteomes" id="UP000054383">
    <property type="component" value="Unassembled WGS sequence"/>
</dbReference>
<dbReference type="OMA" id="AHTSEEC"/>
<evidence type="ECO:0000313" key="2">
    <source>
        <dbReference type="Proteomes" id="UP000054383"/>
    </source>
</evidence>
<sequence length="306" mass="32846">MPSSAATIGLALQASGFVFSGEGPLRLATTEIEDDEVMLTDKLIDGDESGDPVFVTSDVKLGSPASYVATQDMIALLSVKPDNILDCHQLNVEDETWDEQPIGNTHPIICHQSSKMTSVTLASGAHVFFQSPNGILVDLQYHQDIKEWTQHSMRITAQEGSPLYATQAFSKVFLFFIGRDNCIYYVARSTDGPMSDWQSTAILPGPRFEHVPDGVLVVPENEPDAFISYILEGSQLSKIDAAGESVKVGTIDENGTFYPTSDQECTIIINIINPYINGGLFGGGGAGGRGGGGGGGGPWGGQRWYY</sequence>
<keyword evidence="2" id="KW-1185">Reference proteome</keyword>
<reference evidence="1 2" key="1">
    <citation type="submission" date="2015-04" db="EMBL/GenBank/DDBJ databases">
        <authorList>
            <person name="Syromyatnikov M.Y."/>
            <person name="Popov V.N."/>
        </authorList>
    </citation>
    <scope>NUCLEOTIDE SEQUENCE [LARGE SCALE GENOMIC DNA]</scope>
    <source>
        <strain evidence="1">WF-38-12</strain>
    </source>
</reference>
<proteinExistence type="predicted"/>
<protein>
    <recommendedName>
        <fullName evidence="3">Fucose-specific lectin</fullName>
    </recommendedName>
</protein>
<evidence type="ECO:0008006" key="3">
    <source>
        <dbReference type="Google" id="ProtNLM"/>
    </source>
</evidence>
<dbReference type="EMBL" id="CVMT01000003">
    <property type="protein sequence ID" value="CRG87126.1"/>
    <property type="molecule type" value="Genomic_DNA"/>
</dbReference>
<dbReference type="OrthoDB" id="10485024at2759"/>
<organism evidence="1 2">
    <name type="scientific">Talaromyces islandicus</name>
    <name type="common">Penicillium islandicum</name>
    <dbReference type="NCBI Taxonomy" id="28573"/>
    <lineage>
        <taxon>Eukaryota</taxon>
        <taxon>Fungi</taxon>
        <taxon>Dikarya</taxon>
        <taxon>Ascomycota</taxon>
        <taxon>Pezizomycotina</taxon>
        <taxon>Eurotiomycetes</taxon>
        <taxon>Eurotiomycetidae</taxon>
        <taxon>Eurotiales</taxon>
        <taxon>Trichocomaceae</taxon>
        <taxon>Talaromyces</taxon>
        <taxon>Talaromyces sect. Islandici</taxon>
    </lineage>
</organism>
<accession>A0A0U1LWG0</accession>
<dbReference type="AlphaFoldDB" id="A0A0U1LWG0"/>
<evidence type="ECO:0000313" key="1">
    <source>
        <dbReference type="EMBL" id="CRG87126.1"/>
    </source>
</evidence>
<dbReference type="SUPFAM" id="SSF89372">
    <property type="entry name" value="Fucose-specific lectin"/>
    <property type="match status" value="1"/>
</dbReference>
<gene>
    <name evidence="1" type="ORF">PISL3812_04141</name>
</gene>